<dbReference type="EMBL" id="GBRH01260327">
    <property type="protein sequence ID" value="JAD37568.1"/>
    <property type="molecule type" value="Transcribed_RNA"/>
</dbReference>
<feature type="region of interest" description="Disordered" evidence="1">
    <location>
        <begin position="1"/>
        <end position="42"/>
    </location>
</feature>
<reference evidence="2" key="1">
    <citation type="submission" date="2014-09" db="EMBL/GenBank/DDBJ databases">
        <authorList>
            <person name="Magalhaes I.L.F."/>
            <person name="Oliveira U."/>
            <person name="Santos F.R."/>
            <person name="Vidigal T.H.D.A."/>
            <person name="Brescovit A.D."/>
            <person name="Santos A.J."/>
        </authorList>
    </citation>
    <scope>NUCLEOTIDE SEQUENCE</scope>
    <source>
        <tissue evidence="2">Shoot tissue taken approximately 20 cm above the soil surface</tissue>
    </source>
</reference>
<name>A0A0A8ZIR1_ARUDO</name>
<evidence type="ECO:0000256" key="1">
    <source>
        <dbReference type="SAM" id="MobiDB-lite"/>
    </source>
</evidence>
<sequence length="79" mass="8427">MSQPMASMAATPLPGSGTRSRTTIDDEEGRPASGGGDGVAVSYRCSSSGHEWWHRRHRGASSAVDVAQHLRGHLIERVT</sequence>
<evidence type="ECO:0000313" key="2">
    <source>
        <dbReference type="EMBL" id="JAD37568.1"/>
    </source>
</evidence>
<proteinExistence type="predicted"/>
<reference evidence="2" key="2">
    <citation type="journal article" date="2015" name="Data Brief">
        <title>Shoot transcriptome of the giant reed, Arundo donax.</title>
        <authorList>
            <person name="Barrero R.A."/>
            <person name="Guerrero F.D."/>
            <person name="Moolhuijzen P."/>
            <person name="Goolsby J.A."/>
            <person name="Tidwell J."/>
            <person name="Bellgard S.E."/>
            <person name="Bellgard M.I."/>
        </authorList>
    </citation>
    <scope>NUCLEOTIDE SEQUENCE</scope>
    <source>
        <tissue evidence="2">Shoot tissue taken approximately 20 cm above the soil surface</tissue>
    </source>
</reference>
<organism evidence="2">
    <name type="scientific">Arundo donax</name>
    <name type="common">Giant reed</name>
    <name type="synonym">Donax arundinaceus</name>
    <dbReference type="NCBI Taxonomy" id="35708"/>
    <lineage>
        <taxon>Eukaryota</taxon>
        <taxon>Viridiplantae</taxon>
        <taxon>Streptophyta</taxon>
        <taxon>Embryophyta</taxon>
        <taxon>Tracheophyta</taxon>
        <taxon>Spermatophyta</taxon>
        <taxon>Magnoliopsida</taxon>
        <taxon>Liliopsida</taxon>
        <taxon>Poales</taxon>
        <taxon>Poaceae</taxon>
        <taxon>PACMAD clade</taxon>
        <taxon>Arundinoideae</taxon>
        <taxon>Arundineae</taxon>
        <taxon>Arundo</taxon>
    </lineage>
</organism>
<accession>A0A0A8ZIR1</accession>
<dbReference type="AlphaFoldDB" id="A0A0A8ZIR1"/>
<protein>
    <submittedName>
        <fullName evidence="2">Uncharacterized protein</fullName>
    </submittedName>
</protein>